<keyword evidence="3" id="KW-1185">Reference proteome</keyword>
<reference evidence="2" key="1">
    <citation type="submission" date="2021-06" db="EMBL/GenBank/DDBJ databases">
        <authorList>
            <person name="Huq M.A."/>
        </authorList>
    </citation>
    <scope>NUCLEOTIDE SEQUENCE</scope>
    <source>
        <strain evidence="2">MAH-26</strain>
    </source>
</reference>
<comment type="caution">
    <text evidence="2">The sequence shown here is derived from an EMBL/GenBank/DDBJ whole genome shotgun (WGS) entry which is preliminary data.</text>
</comment>
<evidence type="ECO:0000313" key="3">
    <source>
        <dbReference type="Proteomes" id="UP000812270"/>
    </source>
</evidence>
<gene>
    <name evidence="2" type="ORF">KTO63_19690</name>
</gene>
<dbReference type="GO" id="GO:0008703">
    <property type="term" value="F:5-amino-6-(5-phosphoribosylamino)uracil reductase activity"/>
    <property type="evidence" value="ECO:0007669"/>
    <property type="project" value="InterPro"/>
</dbReference>
<name>A0A9E2W9A8_9BACT</name>
<feature type="domain" description="Bacterial bifunctional deaminase-reductase C-terminal" evidence="1">
    <location>
        <begin position="5"/>
        <end position="178"/>
    </location>
</feature>
<dbReference type="InterPro" id="IPR002734">
    <property type="entry name" value="RibDG_C"/>
</dbReference>
<sequence>MGKLHSFTFITLDGYYKGAGNDISWHPHGGDAAEYAAQKSQGENTLVFGRVTYEMMAGFWPTPMARESFPEVAEGMNKAEKIVFSRTLTNATWEKTRIIQNDIVGEMKHLKKTSDKDMTILGSGSILAQFASHGLVDEFIIMLDPVAIGKGTSIFQNIEKQLDLKLKEHQVFKSGIIVMTYVPA</sequence>
<dbReference type="PANTHER" id="PTHR38011:SF11">
    <property type="entry name" value="2,5-DIAMINO-6-RIBOSYLAMINO-4(3H)-PYRIMIDINONE 5'-PHOSPHATE REDUCTASE"/>
    <property type="match status" value="1"/>
</dbReference>
<protein>
    <submittedName>
        <fullName evidence="2">Dihydrofolate reductase family protein</fullName>
    </submittedName>
</protein>
<dbReference type="Proteomes" id="UP000812270">
    <property type="component" value="Unassembled WGS sequence"/>
</dbReference>
<evidence type="ECO:0000313" key="2">
    <source>
        <dbReference type="EMBL" id="MBV4359402.1"/>
    </source>
</evidence>
<proteinExistence type="predicted"/>
<dbReference type="EMBL" id="JAHSPG010000015">
    <property type="protein sequence ID" value="MBV4359402.1"/>
    <property type="molecule type" value="Genomic_DNA"/>
</dbReference>
<accession>A0A9E2W9A8</accession>
<dbReference type="AlphaFoldDB" id="A0A9E2W9A8"/>
<organism evidence="2 3">
    <name type="scientific">Pinibacter aurantiacus</name>
    <dbReference type="NCBI Taxonomy" id="2851599"/>
    <lineage>
        <taxon>Bacteria</taxon>
        <taxon>Pseudomonadati</taxon>
        <taxon>Bacteroidota</taxon>
        <taxon>Chitinophagia</taxon>
        <taxon>Chitinophagales</taxon>
        <taxon>Chitinophagaceae</taxon>
        <taxon>Pinibacter</taxon>
    </lineage>
</organism>
<dbReference type="Pfam" id="PF01872">
    <property type="entry name" value="RibD_C"/>
    <property type="match status" value="1"/>
</dbReference>
<dbReference type="InterPro" id="IPR050765">
    <property type="entry name" value="Riboflavin_Biosynth_HTPR"/>
</dbReference>
<dbReference type="PANTHER" id="PTHR38011">
    <property type="entry name" value="DIHYDROFOLATE REDUCTASE FAMILY PROTEIN (AFU_ORTHOLOGUE AFUA_8G06820)"/>
    <property type="match status" value="1"/>
</dbReference>
<evidence type="ECO:0000259" key="1">
    <source>
        <dbReference type="Pfam" id="PF01872"/>
    </source>
</evidence>
<dbReference type="GO" id="GO:0009231">
    <property type="term" value="P:riboflavin biosynthetic process"/>
    <property type="evidence" value="ECO:0007669"/>
    <property type="project" value="InterPro"/>
</dbReference>
<dbReference type="RefSeq" id="WP_217793525.1">
    <property type="nucleotide sequence ID" value="NZ_JAHSPG010000015.1"/>
</dbReference>